<dbReference type="Proteomes" id="UP000297239">
    <property type="component" value="Unassembled WGS sequence"/>
</dbReference>
<dbReference type="EMBL" id="RQFF01000032">
    <property type="protein sequence ID" value="TGK67984.1"/>
    <property type="molecule type" value="Genomic_DNA"/>
</dbReference>
<organism evidence="1 2">
    <name type="scientific">Leptospira kanakyensis</name>
    <dbReference type="NCBI Taxonomy" id="2484968"/>
    <lineage>
        <taxon>Bacteria</taxon>
        <taxon>Pseudomonadati</taxon>
        <taxon>Spirochaetota</taxon>
        <taxon>Spirochaetia</taxon>
        <taxon>Leptospirales</taxon>
        <taxon>Leptospiraceae</taxon>
        <taxon>Leptospira</taxon>
    </lineage>
</organism>
<accession>A0A6N4Q285</accession>
<evidence type="ECO:0000313" key="1">
    <source>
        <dbReference type="EMBL" id="TGK67984.1"/>
    </source>
</evidence>
<name>A0A6N4Q285_9LEPT</name>
<dbReference type="AlphaFoldDB" id="A0A6N4Q285"/>
<sequence length="70" mass="8091">MHWGSQCQTYNPYLSTIQNKLLQMFLQGFVWIQIHHKAIPFVCCGTQTMKKKYKTAVVISSTMDSLPHVC</sequence>
<keyword evidence="2" id="KW-1185">Reference proteome</keyword>
<proteinExistence type="predicted"/>
<reference evidence="1" key="1">
    <citation type="journal article" date="2019" name="PLoS Negl. Trop. Dis.">
        <title>Revisiting the worldwide diversity of Leptospira species in the environment.</title>
        <authorList>
            <person name="Vincent A.T."/>
            <person name="Schiettekatte O."/>
            <person name="Bourhy P."/>
            <person name="Veyrier F.J."/>
            <person name="Picardeau M."/>
        </authorList>
    </citation>
    <scope>NUCLEOTIDE SEQUENCE [LARGE SCALE GENOMIC DNA]</scope>
    <source>
        <strain evidence="1">201800293</strain>
    </source>
</reference>
<evidence type="ECO:0000313" key="2">
    <source>
        <dbReference type="Proteomes" id="UP000297239"/>
    </source>
</evidence>
<protein>
    <submittedName>
        <fullName evidence="1">Uncharacterized protein</fullName>
    </submittedName>
</protein>
<comment type="caution">
    <text evidence="1">The sequence shown here is derived from an EMBL/GenBank/DDBJ whole genome shotgun (WGS) entry which is preliminary data.</text>
</comment>
<gene>
    <name evidence="1" type="ORF">EHQ18_14915</name>
</gene>